<organism evidence="3 4">
    <name type="scientific">Dissostichus eleginoides</name>
    <name type="common">Patagonian toothfish</name>
    <name type="synonym">Dissostichus amissus</name>
    <dbReference type="NCBI Taxonomy" id="100907"/>
    <lineage>
        <taxon>Eukaryota</taxon>
        <taxon>Metazoa</taxon>
        <taxon>Chordata</taxon>
        <taxon>Craniata</taxon>
        <taxon>Vertebrata</taxon>
        <taxon>Euteleostomi</taxon>
        <taxon>Actinopterygii</taxon>
        <taxon>Neopterygii</taxon>
        <taxon>Teleostei</taxon>
        <taxon>Neoteleostei</taxon>
        <taxon>Acanthomorphata</taxon>
        <taxon>Eupercaria</taxon>
        <taxon>Perciformes</taxon>
        <taxon>Notothenioidei</taxon>
        <taxon>Nototheniidae</taxon>
        <taxon>Dissostichus</taxon>
    </lineage>
</organism>
<dbReference type="AlphaFoldDB" id="A0AAD9BBY2"/>
<evidence type="ECO:0000256" key="1">
    <source>
        <dbReference type="SAM" id="MobiDB-lite"/>
    </source>
</evidence>
<protein>
    <submittedName>
        <fullName evidence="3">Zinc finger protein 24</fullName>
    </submittedName>
</protein>
<dbReference type="Proteomes" id="UP001228049">
    <property type="component" value="Unassembled WGS sequence"/>
</dbReference>
<feature type="non-terminal residue" evidence="3">
    <location>
        <position position="223"/>
    </location>
</feature>
<evidence type="ECO:0000313" key="4">
    <source>
        <dbReference type="Proteomes" id="UP001228049"/>
    </source>
</evidence>
<dbReference type="InterPro" id="IPR038269">
    <property type="entry name" value="SCAN_sf"/>
</dbReference>
<dbReference type="PANTHER" id="PTHR46888">
    <property type="entry name" value="ZINC KNUCKLE DOMAINCONTAINING PROTEIN-RELATED"/>
    <property type="match status" value="1"/>
</dbReference>
<dbReference type="SMART" id="SM00431">
    <property type="entry name" value="SCAN"/>
    <property type="match status" value="1"/>
</dbReference>
<name>A0AAD9BBY2_DISEL</name>
<proteinExistence type="predicted"/>
<dbReference type="Gene3D" id="1.10.4020.10">
    <property type="entry name" value="DNA breaking-rejoining enzymes"/>
    <property type="match status" value="1"/>
</dbReference>
<dbReference type="PANTHER" id="PTHR46888:SF1">
    <property type="entry name" value="RIBONUCLEASE H"/>
    <property type="match status" value="1"/>
</dbReference>
<comment type="caution">
    <text evidence="3">The sequence shown here is derived from an EMBL/GenBank/DDBJ whole genome shotgun (WGS) entry which is preliminary data.</text>
</comment>
<evidence type="ECO:0000259" key="2">
    <source>
        <dbReference type="PROSITE" id="PS50804"/>
    </source>
</evidence>
<dbReference type="InterPro" id="IPR003309">
    <property type="entry name" value="SCAN_dom"/>
</dbReference>
<keyword evidence="4" id="KW-1185">Reference proteome</keyword>
<dbReference type="SUPFAM" id="SSF47353">
    <property type="entry name" value="Retrovirus capsid dimerization domain-like"/>
    <property type="match status" value="1"/>
</dbReference>
<dbReference type="EMBL" id="JASDAP010000026">
    <property type="protein sequence ID" value="KAK1878483.1"/>
    <property type="molecule type" value="Genomic_DNA"/>
</dbReference>
<feature type="region of interest" description="Disordered" evidence="1">
    <location>
        <begin position="193"/>
        <end position="223"/>
    </location>
</feature>
<gene>
    <name evidence="3" type="ORF">KUDE01_026612</name>
</gene>
<evidence type="ECO:0000313" key="3">
    <source>
        <dbReference type="EMBL" id="KAK1878483.1"/>
    </source>
</evidence>
<feature type="compositionally biased region" description="Basic and acidic residues" evidence="1">
    <location>
        <begin position="203"/>
        <end position="223"/>
    </location>
</feature>
<dbReference type="Pfam" id="PF02023">
    <property type="entry name" value="SCAN"/>
    <property type="match status" value="1"/>
</dbReference>
<dbReference type="PROSITE" id="PS50804">
    <property type="entry name" value="SCAN_BOX"/>
    <property type="match status" value="1"/>
</dbReference>
<dbReference type="CDD" id="cd07936">
    <property type="entry name" value="SCAN"/>
    <property type="match status" value="1"/>
</dbReference>
<feature type="domain" description="SCAN box" evidence="2">
    <location>
        <begin position="114"/>
        <end position="188"/>
    </location>
</feature>
<accession>A0AAD9BBY2</accession>
<reference evidence="3" key="1">
    <citation type="submission" date="2023-04" db="EMBL/GenBank/DDBJ databases">
        <title>Chromosome-level genome of Chaenocephalus aceratus.</title>
        <authorList>
            <person name="Park H."/>
        </authorList>
    </citation>
    <scope>NUCLEOTIDE SEQUENCE</scope>
    <source>
        <strain evidence="3">DE</strain>
        <tissue evidence="3">Muscle</tissue>
    </source>
</reference>
<sequence length="223" mass="25594">MASRKKGRVGPSNADVVNICRDFIAAQQRRDDILQEEIRGLRVSVEAFQQPVHRHQGDPHVDFGPSLMSSPDRFGNPSGGVVAVHPMDEDMSNCYPELREALLVKFDISPETYRQRFRATSSPPGETPTESYHRLKGLYRRWMRPEEKSKEQMGETIILEQLLQVLPPDTRTWVKEHEPEDGLTASKLAMQFLNARKGATPRPTRDETRDWNDQRDNFPRTGQ</sequence>